<feature type="transmembrane region" description="Helical" evidence="2">
    <location>
        <begin position="34"/>
        <end position="56"/>
    </location>
</feature>
<evidence type="ECO:0000256" key="2">
    <source>
        <dbReference type="SAM" id="Phobius"/>
    </source>
</evidence>
<reference evidence="4" key="1">
    <citation type="submission" date="2017-01" db="EMBL/GenBank/DDBJ databases">
        <authorList>
            <person name="Varghese N."/>
            <person name="Submissions S."/>
        </authorList>
    </citation>
    <scope>NUCLEOTIDE SEQUENCE [LARGE SCALE GENOMIC DNA]</scope>
    <source>
        <strain evidence="4">UM1</strain>
    </source>
</reference>
<keyword evidence="2" id="KW-1133">Transmembrane helix</keyword>
<dbReference type="InterPro" id="IPR012902">
    <property type="entry name" value="N_methyl_site"/>
</dbReference>
<keyword evidence="2" id="KW-0472">Membrane</keyword>
<accession>A0A1N6NS26</accession>
<dbReference type="NCBIfam" id="TIGR02523">
    <property type="entry name" value="type_IV_pilV"/>
    <property type="match status" value="1"/>
</dbReference>
<dbReference type="Pfam" id="PF07963">
    <property type="entry name" value="N_methyl"/>
    <property type="match status" value="1"/>
</dbReference>
<keyword evidence="2" id="KW-0812">Transmembrane</keyword>
<name>A0A1N6NS26_9GAMM</name>
<protein>
    <submittedName>
        <fullName evidence="3">Type IV pilus assembly protein PilV</fullName>
    </submittedName>
</protein>
<dbReference type="EMBL" id="FTLW01000001">
    <property type="protein sequence ID" value="SIP94843.1"/>
    <property type="molecule type" value="Genomic_DNA"/>
</dbReference>
<proteinExistence type="predicted"/>
<gene>
    <name evidence="3" type="ORF">SAMN05421546_0358</name>
</gene>
<feature type="compositionally biased region" description="Polar residues" evidence="1">
    <location>
        <begin position="1"/>
        <end position="16"/>
    </location>
</feature>
<keyword evidence="4" id="KW-1185">Reference proteome</keyword>
<dbReference type="AlphaFoldDB" id="A0A1N6NS26"/>
<sequence>MINPRSRNSLGQSQENIPMRTSAVMTSRSRQSGFSLIEVMVAVLVLSIGLLGLAALQATALRNNQSALERSQGVVNTYSMLDAMRANVDSARAGEYVMSETCTVPAANTSLVQKDKRAWIQMIQANLGNTACGTVTCSGSLCTVTVTWDDRRGKGGEEKQQFSTEVQI</sequence>
<organism evidence="3 4">
    <name type="scientific">Solilutibacter tolerans</name>
    <dbReference type="NCBI Taxonomy" id="1604334"/>
    <lineage>
        <taxon>Bacteria</taxon>
        <taxon>Pseudomonadati</taxon>
        <taxon>Pseudomonadota</taxon>
        <taxon>Gammaproteobacteria</taxon>
        <taxon>Lysobacterales</taxon>
        <taxon>Lysobacteraceae</taxon>
        <taxon>Solilutibacter</taxon>
    </lineage>
</organism>
<evidence type="ECO:0000256" key="1">
    <source>
        <dbReference type="SAM" id="MobiDB-lite"/>
    </source>
</evidence>
<dbReference type="Proteomes" id="UP000241788">
    <property type="component" value="Unassembled WGS sequence"/>
</dbReference>
<dbReference type="NCBIfam" id="TIGR02532">
    <property type="entry name" value="IV_pilin_GFxxxE"/>
    <property type="match status" value="1"/>
</dbReference>
<dbReference type="InterPro" id="IPR013362">
    <property type="entry name" value="Pilus_4_PilV"/>
</dbReference>
<evidence type="ECO:0000313" key="4">
    <source>
        <dbReference type="Proteomes" id="UP000241788"/>
    </source>
</evidence>
<evidence type="ECO:0000313" key="3">
    <source>
        <dbReference type="EMBL" id="SIP94843.1"/>
    </source>
</evidence>
<dbReference type="STRING" id="1604334.SAMN05421546_0358"/>
<feature type="region of interest" description="Disordered" evidence="1">
    <location>
        <begin position="1"/>
        <end position="24"/>
    </location>
</feature>